<dbReference type="Proteomes" id="UP000028878">
    <property type="component" value="Unassembled WGS sequence"/>
</dbReference>
<evidence type="ECO:0000259" key="7">
    <source>
        <dbReference type="Pfam" id="PF00082"/>
    </source>
</evidence>
<dbReference type="GO" id="GO:0006508">
    <property type="term" value="P:proteolysis"/>
    <property type="evidence" value="ECO:0007669"/>
    <property type="project" value="UniProtKB-KW"/>
</dbReference>
<keyword evidence="9" id="KW-1185">Reference proteome</keyword>
<feature type="compositionally biased region" description="Polar residues" evidence="6">
    <location>
        <begin position="8"/>
        <end position="25"/>
    </location>
</feature>
<dbReference type="InterPro" id="IPR049955">
    <property type="entry name" value="IteS-like"/>
</dbReference>
<accession>A0A1L1PKP8</accession>
<dbReference type="PROSITE" id="PS51892">
    <property type="entry name" value="SUBTILASE"/>
    <property type="match status" value="1"/>
</dbReference>
<dbReference type="InterPro" id="IPR036852">
    <property type="entry name" value="Peptidase_S8/S53_dom_sf"/>
</dbReference>
<dbReference type="GO" id="GO:0004252">
    <property type="term" value="F:serine-type endopeptidase activity"/>
    <property type="evidence" value="ECO:0007669"/>
    <property type="project" value="UniProtKB-UniRule"/>
</dbReference>
<dbReference type="InterPro" id="IPR015500">
    <property type="entry name" value="Peptidase_S8_subtilisin-rel"/>
</dbReference>
<evidence type="ECO:0000256" key="5">
    <source>
        <dbReference type="PROSITE-ProRule" id="PRU01240"/>
    </source>
</evidence>
<feature type="domain" description="Peptidase S8/S53" evidence="7">
    <location>
        <begin position="278"/>
        <end position="556"/>
    </location>
</feature>
<reference evidence="9" key="1">
    <citation type="submission" date="2014-11" db="EMBL/GenBank/DDBJ databases">
        <title>Draft genome sequence of Hydrogenophaga intermedia S1.</title>
        <authorList>
            <person name="Gan H.M."/>
            <person name="Chew T.H."/>
            <person name="Stolz A."/>
        </authorList>
    </citation>
    <scope>NUCLEOTIDE SEQUENCE [LARGE SCALE GENOMIC DNA]</scope>
    <source>
        <strain evidence="9">S1</strain>
    </source>
</reference>
<dbReference type="Pfam" id="PF00082">
    <property type="entry name" value="Peptidase_S8"/>
    <property type="match status" value="1"/>
</dbReference>
<dbReference type="InterPro" id="IPR050131">
    <property type="entry name" value="Peptidase_S8_subtilisin-like"/>
</dbReference>
<dbReference type="InterPro" id="IPR000209">
    <property type="entry name" value="Peptidase_S8/S53_dom"/>
</dbReference>
<evidence type="ECO:0000313" key="8">
    <source>
        <dbReference type="EMBL" id="CDN88309.1"/>
    </source>
</evidence>
<dbReference type="InterPro" id="IPR034074">
    <property type="entry name" value="Y4bN_pept_dom"/>
</dbReference>
<name>A0A1L1PKP8_HYDIT</name>
<dbReference type="PANTHER" id="PTHR43806">
    <property type="entry name" value="PEPTIDASE S8"/>
    <property type="match status" value="1"/>
</dbReference>
<dbReference type="PRINTS" id="PR00723">
    <property type="entry name" value="SUBTILISIN"/>
</dbReference>
<dbReference type="RefSeq" id="WP_009516137.1">
    <property type="nucleotide sequence ID" value="NZ_CCAE010000021.1"/>
</dbReference>
<feature type="active site" description="Charge relay system" evidence="5">
    <location>
        <position position="283"/>
    </location>
</feature>
<sequence length="768" mass="82978">MATRKTGSRSSNQSEQHLQPDTRNPFQHVPFAERDLRGVEPGGSAPKVFVEVDANYREALAGTLDAAVQELEAELVAFPHSLGPLVVRLREDGIAKSHRPLKLVDETGLVPAGHERVEEMLVGAHRASIAALRSVILERDIQAIRANLSVIRRIDPWSRARRNPEGTHALRERDSALLRLFRYGNDAANAQLFESIKTLMSQLGLKHRFFRQGRHGWFYLCLSGLSDIAEEKFDVLLGFPGVRRLMPEPLYHQTATAGEPAQTAPRSLPLPTTAGLPTVAVFDTGVAPTASDLQPWLVGSETFVLPPETDHQHGTMVASLVAGAHALNASHEDLPDVGSLVYNVCGLESVAGGGRIGDLTTRLEEALKRRPDIRVWNLSLGMRVPCNEQTFSEFAQTLDRLSDQYNVLFVVAAGNYLDEPRRTWPGSPGLLDRVSSPGESVRALTVGSVCHLSDPSALNTAGEPAAYSRRGPGPVFTPKPDIVHIGGGVHQPWNAGGSSVAVLSAGNTTVRGFGTSFAAPVAASMAAHAWQAMEGQPGLTPSPSLVKAVMIHAAQLSSPAYSPVERRYYGTGLPKDVIAGLYDRPDSFTLVFEARLVPGMRWRKAPYPIPTGLLRDGRLACEVIITAAYSPPVDPDAGAEYVRANVELSFGTLDGDKIASKVPMKGEDGADGYEAMQVEHGGKWAPVKIHRKRFSQGIGGGDWALQARMFMRAFEPAVAEGLQVHIICTLRALDGNPDVHAQGLQALAATNWIRQDLPLRVPVRSGAQ</sequence>
<evidence type="ECO:0000256" key="6">
    <source>
        <dbReference type="SAM" id="MobiDB-lite"/>
    </source>
</evidence>
<dbReference type="NCBIfam" id="NF042956">
    <property type="entry name" value="IteS_antiphage"/>
    <property type="match status" value="1"/>
</dbReference>
<comment type="similarity">
    <text evidence="1 5">Belongs to the peptidase S8 family.</text>
</comment>
<gene>
    <name evidence="8" type="ORF">BN948_02742</name>
</gene>
<feature type="active site" description="Charge relay system" evidence="5">
    <location>
        <position position="313"/>
    </location>
</feature>
<keyword evidence="2 5" id="KW-0645">Protease</keyword>
<feature type="region of interest" description="Disordered" evidence="6">
    <location>
        <begin position="1"/>
        <end position="26"/>
    </location>
</feature>
<dbReference type="EMBL" id="CCAE010000021">
    <property type="protein sequence ID" value="CDN88309.1"/>
    <property type="molecule type" value="Genomic_DNA"/>
</dbReference>
<keyword evidence="3 5" id="KW-0378">Hydrolase</keyword>
<dbReference type="PANTHER" id="PTHR43806:SF11">
    <property type="entry name" value="CEREVISIN-RELATED"/>
    <property type="match status" value="1"/>
</dbReference>
<evidence type="ECO:0000313" key="9">
    <source>
        <dbReference type="Proteomes" id="UP000028878"/>
    </source>
</evidence>
<evidence type="ECO:0000256" key="3">
    <source>
        <dbReference type="ARBA" id="ARBA00022801"/>
    </source>
</evidence>
<dbReference type="AlphaFoldDB" id="A0A1L1PKP8"/>
<keyword evidence="4 5" id="KW-0720">Serine protease</keyword>
<proteinExistence type="inferred from homology"/>
<evidence type="ECO:0000256" key="1">
    <source>
        <dbReference type="ARBA" id="ARBA00011073"/>
    </source>
</evidence>
<dbReference type="Gene3D" id="3.40.50.200">
    <property type="entry name" value="Peptidase S8/S53 domain"/>
    <property type="match status" value="1"/>
</dbReference>
<dbReference type="SUPFAM" id="SSF52743">
    <property type="entry name" value="Subtilisin-like"/>
    <property type="match status" value="1"/>
</dbReference>
<evidence type="ECO:0000256" key="4">
    <source>
        <dbReference type="ARBA" id="ARBA00022825"/>
    </source>
</evidence>
<organism evidence="8 9">
    <name type="scientific">Hydrogenophaga intermedia</name>
    <dbReference type="NCBI Taxonomy" id="65786"/>
    <lineage>
        <taxon>Bacteria</taxon>
        <taxon>Pseudomonadati</taxon>
        <taxon>Pseudomonadota</taxon>
        <taxon>Betaproteobacteria</taxon>
        <taxon>Burkholderiales</taxon>
        <taxon>Comamonadaceae</taxon>
        <taxon>Hydrogenophaga</taxon>
    </lineage>
</organism>
<feature type="active site" description="Charge relay system" evidence="5">
    <location>
        <position position="516"/>
    </location>
</feature>
<protein>
    <submittedName>
        <fullName evidence="8">Subtilisin-like serine protease</fullName>
    </submittedName>
</protein>
<dbReference type="CDD" id="cd04847">
    <property type="entry name" value="Peptidases_S8_Subtilisin_like_2"/>
    <property type="match status" value="1"/>
</dbReference>
<evidence type="ECO:0000256" key="2">
    <source>
        <dbReference type="ARBA" id="ARBA00022670"/>
    </source>
</evidence>